<evidence type="ECO:0000313" key="2">
    <source>
        <dbReference type="EMBL" id="OIR25648.1"/>
    </source>
</evidence>
<reference evidence="3" key="1">
    <citation type="submission" date="2016-09" db="EMBL/GenBank/DDBJ databases">
        <title>Genome Sequence of Bathymodiolus thermophilus sulfur-oxidizing gill endosymbiont.</title>
        <authorList>
            <person name="Ponnudurai R."/>
            <person name="Kleiner M."/>
            <person name="Sayavedra L."/>
            <person name="Thuermer A."/>
            <person name="Felbeck H."/>
            <person name="Schlueter R."/>
            <person name="Schweder T."/>
            <person name="Markert S."/>
        </authorList>
    </citation>
    <scope>NUCLEOTIDE SEQUENCE [LARGE SCALE GENOMIC DNA]</scope>
    <source>
        <strain evidence="3">BAT/CrabSpa'14</strain>
    </source>
</reference>
<evidence type="ECO:0000313" key="3">
    <source>
        <dbReference type="Proteomes" id="UP000182798"/>
    </source>
</evidence>
<proteinExistence type="predicted"/>
<evidence type="ECO:0000259" key="1">
    <source>
        <dbReference type="Pfam" id="PF04326"/>
    </source>
</evidence>
<feature type="non-terminal residue" evidence="2">
    <location>
        <position position="243"/>
    </location>
</feature>
<dbReference type="Gene3D" id="3.30.950.30">
    <property type="entry name" value="Schlafen, AAA domain"/>
    <property type="match status" value="1"/>
</dbReference>
<gene>
    <name evidence="2" type="ORF">BGC33_13820</name>
</gene>
<dbReference type="EMBL" id="MIQH01000113">
    <property type="protein sequence ID" value="OIR25648.1"/>
    <property type="molecule type" value="Genomic_DNA"/>
</dbReference>
<dbReference type="Pfam" id="PF04326">
    <property type="entry name" value="SLFN_AlbA_2"/>
    <property type="match status" value="1"/>
</dbReference>
<dbReference type="Proteomes" id="UP000182798">
    <property type="component" value="Unassembled WGS sequence"/>
</dbReference>
<dbReference type="InterPro" id="IPR007421">
    <property type="entry name" value="Schlafen_AlbA_2_dom"/>
</dbReference>
<dbReference type="PANTHER" id="PTHR30595:SF6">
    <property type="entry name" value="SCHLAFEN ALBA-2 DOMAIN-CONTAINING PROTEIN"/>
    <property type="match status" value="1"/>
</dbReference>
<dbReference type="AlphaFoldDB" id="A0A1J5TXX0"/>
<sequence length="243" mass="27130">MSIDINNVIGQPEGETLEYKAVLPPSKNIAQLISAFANSSGGCIVLGALDSGNIIGLSSDFHANIIVNKAIESLNPRPSVQHQYVGYQNKNLYIIQIDKSDKLVFLEEGFYKRHGNSTQLENPIKIEFTVSGDKKIINVNTQLDDYKKQATSAKIKFIEHYQSILKIMDDLGIILYPSDPKQATSNQEGKVLTRILFSSLADNFETYLSDLLYEIFLAKPQSLKSQKQVTIKEVLDCSDLQEL</sequence>
<organism evidence="2 3">
    <name type="scientific">Bathymodiolus thermophilus thioautotrophic gill symbiont</name>
    <dbReference type="NCBI Taxonomy" id="2360"/>
    <lineage>
        <taxon>Bacteria</taxon>
        <taxon>Pseudomonadati</taxon>
        <taxon>Pseudomonadota</taxon>
        <taxon>Gammaproteobacteria</taxon>
        <taxon>sulfur-oxidizing symbionts</taxon>
    </lineage>
</organism>
<feature type="domain" description="Schlafen AlbA-2" evidence="1">
    <location>
        <begin position="13"/>
        <end position="119"/>
    </location>
</feature>
<dbReference type="RefSeq" id="WP_071563317.1">
    <property type="nucleotide sequence ID" value="NZ_MIQH01000113.1"/>
</dbReference>
<comment type="caution">
    <text evidence="2">The sequence shown here is derived from an EMBL/GenBank/DDBJ whole genome shotgun (WGS) entry which is preliminary data.</text>
</comment>
<protein>
    <submittedName>
        <fullName evidence="2">Transcriptional regulator</fullName>
    </submittedName>
</protein>
<dbReference type="OrthoDB" id="9807853at2"/>
<accession>A0A1J5TXX0</accession>
<dbReference type="InterPro" id="IPR038461">
    <property type="entry name" value="Schlafen_AlbA_2_dom_sf"/>
</dbReference>
<name>A0A1J5TXX0_9GAMM</name>
<dbReference type="PANTHER" id="PTHR30595">
    <property type="entry name" value="GLPR-RELATED TRANSCRIPTIONAL REPRESSOR"/>
    <property type="match status" value="1"/>
</dbReference>